<gene>
    <name evidence="1" type="ORF">ACFPWV_12490</name>
</gene>
<dbReference type="EMBL" id="JBHSKN010000011">
    <property type="protein sequence ID" value="MFC5240724.1"/>
    <property type="molecule type" value="Genomic_DNA"/>
</dbReference>
<name>A0ABW0DTM3_9ACTN</name>
<evidence type="ECO:0008006" key="3">
    <source>
        <dbReference type="Google" id="ProtNLM"/>
    </source>
</evidence>
<proteinExistence type="predicted"/>
<organism evidence="1 2">
    <name type="scientific">Streptomyces atrovirens</name>
    <dbReference type="NCBI Taxonomy" id="285556"/>
    <lineage>
        <taxon>Bacteria</taxon>
        <taxon>Bacillati</taxon>
        <taxon>Actinomycetota</taxon>
        <taxon>Actinomycetes</taxon>
        <taxon>Kitasatosporales</taxon>
        <taxon>Streptomycetaceae</taxon>
        <taxon>Streptomyces</taxon>
    </lineage>
</organism>
<keyword evidence="2" id="KW-1185">Reference proteome</keyword>
<reference evidence="2" key="1">
    <citation type="journal article" date="2019" name="Int. J. Syst. Evol. Microbiol.">
        <title>The Global Catalogue of Microorganisms (GCM) 10K type strain sequencing project: providing services to taxonomists for standard genome sequencing and annotation.</title>
        <authorList>
            <consortium name="The Broad Institute Genomics Platform"/>
            <consortium name="The Broad Institute Genome Sequencing Center for Infectious Disease"/>
            <person name="Wu L."/>
            <person name="Ma J."/>
        </authorList>
    </citation>
    <scope>NUCLEOTIDE SEQUENCE [LARGE SCALE GENOMIC DNA]</scope>
    <source>
        <strain evidence="2">CGMCC 4.7131</strain>
    </source>
</reference>
<sequence>MRRAHSVVCAVTAVAAALVTGCTHGTDTRAATSAAQEAELREPTYVEELRLSDAQQRLIRRCMADQGFTYHVYRPLTPEEHHPVGYVQDDVAWAREHGYGSRIQAKADKARLGNPNITYRKSLSGKRRESYDTALDGGATARLISAKVPDGGTYSKQAGGCVGEAEEQLYGDLETWFAADKTATGLRARAMDAVLKDTRFTAAVKRWSACMQRAGHAYTDPAAAREAVRDQAQRLPEKQAFEAERKVSVSDAVCARETSLRTVAEEREAHHIDRLRGEYGDALDTVRRIQRDALARAERIADRHS</sequence>
<evidence type="ECO:0000313" key="2">
    <source>
        <dbReference type="Proteomes" id="UP001596035"/>
    </source>
</evidence>
<dbReference type="Proteomes" id="UP001596035">
    <property type="component" value="Unassembled WGS sequence"/>
</dbReference>
<dbReference type="PROSITE" id="PS51257">
    <property type="entry name" value="PROKAR_LIPOPROTEIN"/>
    <property type="match status" value="1"/>
</dbReference>
<protein>
    <recommendedName>
        <fullName evidence="3">Lipoprotein</fullName>
    </recommendedName>
</protein>
<evidence type="ECO:0000313" key="1">
    <source>
        <dbReference type="EMBL" id="MFC5240724.1"/>
    </source>
</evidence>
<accession>A0ABW0DTM3</accession>
<dbReference type="RefSeq" id="WP_344557744.1">
    <property type="nucleotide sequence ID" value="NZ_BAAATG010000010.1"/>
</dbReference>
<comment type="caution">
    <text evidence="1">The sequence shown here is derived from an EMBL/GenBank/DDBJ whole genome shotgun (WGS) entry which is preliminary data.</text>
</comment>